<feature type="non-terminal residue" evidence="4">
    <location>
        <position position="1"/>
    </location>
</feature>
<sequence>IQAKLGLDRCRFVLTGSAPISDDVLSFFRILLTSTITEGYGQSECTGASTLTDHDDVQCGTVGAPMASCEIKLVSVPEMGYLVTDSVHGDVNKIPVNGRGEICFRGPTVFSGYFKAPDKTAEAIDADGWLHSGDIGVWTLDGRLKIVDRKKNIFKLSQGEYVAPEKIENVIKASVYVGQSFVYGDSLHAVLVGIIVPEAAQLKTLADSLNVSGSLIDLCRHPKVVEAVHKDIVAVGKKGALSGFETVRAILLHPEHFTVENDLLTPTFKLKRNDAKKLFLTQIDALYDKAGDLVAG</sequence>
<dbReference type="GO" id="GO:0016020">
    <property type="term" value="C:membrane"/>
    <property type="evidence" value="ECO:0007669"/>
    <property type="project" value="TreeGrafter"/>
</dbReference>
<dbReference type="InterPro" id="IPR042099">
    <property type="entry name" value="ANL_N_sf"/>
</dbReference>
<protein>
    <recommendedName>
        <fullName evidence="3">AMP-dependent synthetase/ligase domain-containing protein</fullName>
    </recommendedName>
</protein>
<dbReference type="Proteomes" id="UP000469452">
    <property type="component" value="Unassembled WGS sequence"/>
</dbReference>
<dbReference type="InterPro" id="IPR000873">
    <property type="entry name" value="AMP-dep_synth/lig_dom"/>
</dbReference>
<dbReference type="Gene3D" id="3.40.50.12780">
    <property type="entry name" value="N-terminal domain of ligase-like"/>
    <property type="match status" value="1"/>
</dbReference>
<evidence type="ECO:0000256" key="2">
    <source>
        <dbReference type="ARBA" id="ARBA00022840"/>
    </source>
</evidence>
<keyword evidence="2" id="KW-0067">ATP-binding</keyword>
<dbReference type="VEuPathDB" id="FungiDB:H257_03258"/>
<dbReference type="AlphaFoldDB" id="A0A6A4Z898"/>
<comment type="caution">
    <text evidence="4">The sequence shown here is derived from an EMBL/GenBank/DDBJ whole genome shotgun (WGS) entry which is preliminary data.</text>
</comment>
<evidence type="ECO:0000313" key="5">
    <source>
        <dbReference type="Proteomes" id="UP000469452"/>
    </source>
</evidence>
<dbReference type="GO" id="GO:0004467">
    <property type="term" value="F:long-chain fatty acid-CoA ligase activity"/>
    <property type="evidence" value="ECO:0007669"/>
    <property type="project" value="TreeGrafter"/>
</dbReference>
<dbReference type="GO" id="GO:0005783">
    <property type="term" value="C:endoplasmic reticulum"/>
    <property type="evidence" value="ECO:0007669"/>
    <property type="project" value="TreeGrafter"/>
</dbReference>
<proteinExistence type="predicted"/>
<evidence type="ECO:0000256" key="1">
    <source>
        <dbReference type="ARBA" id="ARBA00022741"/>
    </source>
</evidence>
<feature type="domain" description="AMP-dependent synthetase/ligase" evidence="3">
    <location>
        <begin position="7"/>
        <end position="114"/>
    </location>
</feature>
<feature type="non-terminal residue" evidence="4">
    <location>
        <position position="296"/>
    </location>
</feature>
<evidence type="ECO:0000313" key="4">
    <source>
        <dbReference type="EMBL" id="KAF0709206.1"/>
    </source>
</evidence>
<keyword evidence="1" id="KW-0547">Nucleotide-binding</keyword>
<dbReference type="GO" id="GO:0005524">
    <property type="term" value="F:ATP binding"/>
    <property type="evidence" value="ECO:0007669"/>
    <property type="project" value="UniProtKB-KW"/>
</dbReference>
<dbReference type="PANTHER" id="PTHR43272:SF33">
    <property type="entry name" value="AMP-BINDING DOMAIN-CONTAINING PROTEIN-RELATED"/>
    <property type="match status" value="1"/>
</dbReference>
<evidence type="ECO:0000259" key="3">
    <source>
        <dbReference type="Pfam" id="PF00501"/>
    </source>
</evidence>
<organism evidence="4 5">
    <name type="scientific">Aphanomyces astaci</name>
    <name type="common">Crayfish plague agent</name>
    <dbReference type="NCBI Taxonomy" id="112090"/>
    <lineage>
        <taxon>Eukaryota</taxon>
        <taxon>Sar</taxon>
        <taxon>Stramenopiles</taxon>
        <taxon>Oomycota</taxon>
        <taxon>Saprolegniomycetes</taxon>
        <taxon>Saprolegniales</taxon>
        <taxon>Verrucalvaceae</taxon>
        <taxon>Aphanomyces</taxon>
    </lineage>
</organism>
<name>A0A6A4Z898_APHAT</name>
<gene>
    <name evidence="4" type="ORF">AaE_012938</name>
</gene>
<dbReference type="Pfam" id="PF00501">
    <property type="entry name" value="AMP-binding"/>
    <property type="match status" value="1"/>
</dbReference>
<dbReference type="SUPFAM" id="SSF56801">
    <property type="entry name" value="Acetyl-CoA synthetase-like"/>
    <property type="match status" value="1"/>
</dbReference>
<accession>A0A6A4Z898</accession>
<dbReference type="PANTHER" id="PTHR43272">
    <property type="entry name" value="LONG-CHAIN-FATTY-ACID--COA LIGASE"/>
    <property type="match status" value="1"/>
</dbReference>
<dbReference type="EMBL" id="VJMI01018841">
    <property type="protein sequence ID" value="KAF0709206.1"/>
    <property type="molecule type" value="Genomic_DNA"/>
</dbReference>
<reference evidence="4 5" key="1">
    <citation type="submission" date="2019-06" db="EMBL/GenBank/DDBJ databases">
        <title>Genomics analysis of Aphanomyces spp. identifies a new class of oomycete effector associated with host adaptation.</title>
        <authorList>
            <person name="Gaulin E."/>
        </authorList>
    </citation>
    <scope>NUCLEOTIDE SEQUENCE [LARGE SCALE GENOMIC DNA]</scope>
    <source>
        <strain evidence="4 5">E</strain>
    </source>
</reference>